<keyword evidence="2" id="KW-1185">Reference proteome</keyword>
<accession>A0ACD1DXF5</accession>
<evidence type="ECO:0000313" key="1">
    <source>
        <dbReference type="EMBL" id="QVL36922.1"/>
    </source>
</evidence>
<name>A0ACD1DXF5_9BACT</name>
<protein>
    <submittedName>
        <fullName evidence="1">MurR/RpiR family transcriptional regulator</fullName>
    </submittedName>
</protein>
<organism evidence="1 2">
    <name type="scientific">Aminirod propionatiphilus</name>
    <dbReference type="NCBI Taxonomy" id="3415223"/>
    <lineage>
        <taxon>Bacteria</taxon>
        <taxon>Thermotogati</taxon>
        <taxon>Synergistota</taxon>
        <taxon>Synergistia</taxon>
        <taxon>Synergistales</taxon>
        <taxon>Aminiphilaceae</taxon>
        <taxon>Aminirod</taxon>
    </lineage>
</organism>
<dbReference type="Proteomes" id="UP000682204">
    <property type="component" value="Chromosome"/>
</dbReference>
<evidence type="ECO:0000313" key="2">
    <source>
        <dbReference type="Proteomes" id="UP000682204"/>
    </source>
</evidence>
<proteinExistence type="predicted"/>
<reference evidence="1" key="1">
    <citation type="submission" date="2021-05" db="EMBL/GenBank/DDBJ databases">
        <title>An isolated secondary fermenter in methanogenic hydrocarbon-degrading communities.</title>
        <authorList>
            <person name="Liu Y.-F."/>
            <person name="Liu Z.-l."/>
        </authorList>
    </citation>
    <scope>NUCLEOTIDE SEQUENCE</scope>
    <source>
        <strain evidence="1">L-13</strain>
    </source>
</reference>
<dbReference type="EMBL" id="CP074691">
    <property type="protein sequence ID" value="QVL36922.1"/>
    <property type="molecule type" value="Genomic_DNA"/>
</dbReference>
<sequence length="331" mass="36458">MVDNLMHTFHEGEKGEGLLGVIDAIRERWPSLSRKQSLLAKFIVDHGREAALMNASQIGAATGTSEATVTRFAYALGYGGFAPFQLALRREMQAGHACPAFRFEKREGERGSVWRRVFDVEASLMEETLALIDGAIFERFVDGLVGGSHLFLVASSPGDFLALYGFTYFRLLRDDVHLVTSLDLPFLGNLEGLRSATALVFCYPRYPRETLRLAEALADGGVRLLGLTDSLLSPLVPLVDEVLLTPHRYVTFVDPQAAALTLVHALLVALFERDRRLSEERLARYEKAADGSDFFAIRGFSFAEALRGGPSREGRTRGSSPLSEEGGKDDE</sequence>
<gene>
    <name evidence="1" type="ORF">KIH16_03860</name>
</gene>